<feature type="region of interest" description="Disordered" evidence="5">
    <location>
        <begin position="1091"/>
        <end position="1110"/>
    </location>
</feature>
<dbReference type="EMBL" id="FNQV01000009">
    <property type="protein sequence ID" value="SEA43291.1"/>
    <property type="molecule type" value="Genomic_DNA"/>
</dbReference>
<gene>
    <name evidence="7" type="ORF">SAMN02910418_01572</name>
</gene>
<dbReference type="OrthoDB" id="9784823at2"/>
<dbReference type="Pfam" id="PF20473">
    <property type="entry name" value="MmeI_Mtase"/>
    <property type="match status" value="1"/>
</dbReference>
<feature type="domain" description="MmeI-like DNA-methyltransferase" evidence="6">
    <location>
        <begin position="544"/>
        <end position="625"/>
    </location>
</feature>
<keyword evidence="3" id="KW-0808">Transferase</keyword>
<sequence length="1518" mass="170591">MSEFDSIVNVEEWISEHYFTADKGATFASAQADLVKTWKADKADGYSTPITRFSSQRADLQAKLATLDEAGEDAILDVSAQLRGVLGFGQQPEILTFERGSTDYEITGVVLGGDREVLWLTATPAESIDDVFTSSYLIGVHRVDGKDRLEPIGKVLSELYLSSPSPQFIVVSAGSYLFLTDRERWPEGRYLGADVQLVAERNDAKDKGEINRFLSIFSRNSLVPDSDGTIWWNVRLEESREHAVGVSKDLRDGIRESIEIIANDVLVRRTARGLSNDDLDGQELARQSLRYLYRILFLLYAEASPELGVLPKGAGEYDAGYGLDRLRELIQVELSSYHSRSGTHIYESLALLFQLVNGDHPSQRRSGTESDETEGLTFEPLKADLFQPEATSLIDDVGLSNAELQRVLERLLLSKRSSNDRGFISYANLGINQLGAVYEGLMSYTGFIAKEDLREVAKDGDASAGSWVVPVHQADDIENRHLVTRLDDVTNTRKPVLHKKGSFVFRLAGRERQQSASFYSPEVITRFVVSQALEELLTEDTAADDILKLTVCEPALGSGAFALEAVRQLAAEYLERKQKELGEEISAEDYPLELQRVKAHIALHQIYGVDLNATAVELAEVSLWLDTMLPGLHAPWFGLHLRRGNSLIGAKRAVYSPQQVAKKLYLTEAPRDVPLSGLANAALDGADNAIADGIHHFLLPSEGWGAAADAKELRGIADDEVKRLKEWVRSIRVKLSKAQVKELKGLAKRVETLWRFVLYRLSIAESEARRFIDYWPHRREFTQNRITREQIESSLRDPNGAYMRLRRVMDAWCALWFWPLQTEINPPSLEKWIEALKDILGTHVDATQPTFSSALTWDDLGEAETLDLELAGSADTTRLSDAYPWLRVCDSVAKRQGFFHWELDFASVFSNGGFDLQVGNPPWVRPRSDMDALFAETDVWFQLAHRPTQAAKRTRQQRALEQPGARESIIEAAPEIPVTAAFLGSPSQYPLLRGLQPDLYRSFMSKTWQNMAAIGVVGLVHPESHLTEKKAGALRRETYSRLRRHWQFLNELMLYEISNHVVYGIHIYGPRLERASFITASSLYHPETVTRSLKHDGSGEIPGLKDSNNEWDRRPHAERLIRVDNDVLEAWASISDKPGTPAEEATMLYPVNRASTEVLNKLAHAPRVRNLHLQFSRGWDEAMDRKRGYFEVGSKVNVSWDDVILQGPFFSIANPFFQEANPSMRSNRDYTELDLEVLPSNFIPRTSYQPNRDGDVDYDSNYGTWTLPDGSKKPVRDFYRLAWRNMAAVTGVRTFYPTVIPPGAAHVHAVYSAGGFANATELLGQLGIGASLPTDFMVKAGGASKISFDLLELMPRFNVGSPASSIIVGHASRLVCVSSVFAELWEEAMGTPWTSASPERNARERRQLLVELDALAALELGITADELCTIYRTQFSVLHHRYEKVDRYDANGRKVPREIVKLWEKVGDEGLTRDDRTWTHPQSGVTYTFELPFVLLDREEDMRAAYAKFEPLLHKDPE</sequence>
<dbReference type="SUPFAM" id="SSF53335">
    <property type="entry name" value="S-adenosyl-L-methionine-dependent methyltransferases"/>
    <property type="match status" value="1"/>
</dbReference>
<dbReference type="EC" id="2.1.1.72" evidence="1"/>
<dbReference type="RefSeq" id="WP_092564653.1">
    <property type="nucleotide sequence ID" value="NZ_FNQV01000009.1"/>
</dbReference>
<dbReference type="Gene3D" id="3.40.50.150">
    <property type="entry name" value="Vaccinia Virus protein VP39"/>
    <property type="match status" value="2"/>
</dbReference>
<dbReference type="InterPro" id="IPR046816">
    <property type="entry name" value="MmeI_Mtase"/>
</dbReference>
<accession>A0A1H4B578</accession>
<dbReference type="GO" id="GO:0032259">
    <property type="term" value="P:methylation"/>
    <property type="evidence" value="ECO:0007669"/>
    <property type="project" value="UniProtKB-KW"/>
</dbReference>
<dbReference type="PANTHER" id="PTHR33841:SF1">
    <property type="entry name" value="DNA METHYLTRANSFERASE A"/>
    <property type="match status" value="1"/>
</dbReference>
<proteinExistence type="predicted"/>
<evidence type="ECO:0000313" key="8">
    <source>
        <dbReference type="Proteomes" id="UP000199288"/>
    </source>
</evidence>
<name>A0A1H4B578_9ACTO</name>
<protein>
    <recommendedName>
        <fullName evidence="1">site-specific DNA-methyltransferase (adenine-specific)</fullName>
        <ecNumber evidence="1">2.1.1.72</ecNumber>
    </recommendedName>
</protein>
<keyword evidence="2" id="KW-0489">Methyltransferase</keyword>
<evidence type="ECO:0000256" key="4">
    <source>
        <dbReference type="ARBA" id="ARBA00047942"/>
    </source>
</evidence>
<evidence type="ECO:0000313" key="7">
    <source>
        <dbReference type="EMBL" id="SEA43291.1"/>
    </source>
</evidence>
<dbReference type="InterPro" id="IPR050953">
    <property type="entry name" value="N4_N6_ade-DNA_methylase"/>
</dbReference>
<dbReference type="GO" id="GO:0009007">
    <property type="term" value="F:site-specific DNA-methyltransferase (adenine-specific) activity"/>
    <property type="evidence" value="ECO:0007669"/>
    <property type="project" value="UniProtKB-EC"/>
</dbReference>
<keyword evidence="8" id="KW-1185">Reference proteome</keyword>
<organism evidence="7 8">
    <name type="scientific">Bowdeniella nasicola</name>
    <dbReference type="NCBI Taxonomy" id="208480"/>
    <lineage>
        <taxon>Bacteria</taxon>
        <taxon>Bacillati</taxon>
        <taxon>Actinomycetota</taxon>
        <taxon>Actinomycetes</taxon>
        <taxon>Actinomycetales</taxon>
        <taxon>Actinomycetaceae</taxon>
        <taxon>Bowdeniella</taxon>
    </lineage>
</organism>
<evidence type="ECO:0000256" key="5">
    <source>
        <dbReference type="SAM" id="MobiDB-lite"/>
    </source>
</evidence>
<evidence type="ECO:0000256" key="1">
    <source>
        <dbReference type="ARBA" id="ARBA00011900"/>
    </source>
</evidence>
<reference evidence="8" key="1">
    <citation type="submission" date="2016-10" db="EMBL/GenBank/DDBJ databases">
        <authorList>
            <person name="Varghese N."/>
            <person name="Submissions S."/>
        </authorList>
    </citation>
    <scope>NUCLEOTIDE SEQUENCE [LARGE SCALE GENOMIC DNA]</scope>
    <source>
        <strain evidence="8">KPR-1</strain>
    </source>
</reference>
<evidence type="ECO:0000256" key="3">
    <source>
        <dbReference type="ARBA" id="ARBA00022679"/>
    </source>
</evidence>
<dbReference type="InterPro" id="IPR029063">
    <property type="entry name" value="SAM-dependent_MTases_sf"/>
</dbReference>
<comment type="catalytic activity">
    <reaction evidence="4">
        <text>a 2'-deoxyadenosine in DNA + S-adenosyl-L-methionine = an N(6)-methyl-2'-deoxyadenosine in DNA + S-adenosyl-L-homocysteine + H(+)</text>
        <dbReference type="Rhea" id="RHEA:15197"/>
        <dbReference type="Rhea" id="RHEA-COMP:12418"/>
        <dbReference type="Rhea" id="RHEA-COMP:12419"/>
        <dbReference type="ChEBI" id="CHEBI:15378"/>
        <dbReference type="ChEBI" id="CHEBI:57856"/>
        <dbReference type="ChEBI" id="CHEBI:59789"/>
        <dbReference type="ChEBI" id="CHEBI:90615"/>
        <dbReference type="ChEBI" id="CHEBI:90616"/>
        <dbReference type="EC" id="2.1.1.72"/>
    </reaction>
</comment>
<evidence type="ECO:0000259" key="6">
    <source>
        <dbReference type="Pfam" id="PF20473"/>
    </source>
</evidence>
<dbReference type="Proteomes" id="UP000199288">
    <property type="component" value="Unassembled WGS sequence"/>
</dbReference>
<evidence type="ECO:0000256" key="2">
    <source>
        <dbReference type="ARBA" id="ARBA00022603"/>
    </source>
</evidence>
<dbReference type="PANTHER" id="PTHR33841">
    <property type="entry name" value="DNA METHYLTRANSFERASE YEEA-RELATED"/>
    <property type="match status" value="1"/>
</dbReference>